<accession>A0A1V4SHU3</accession>
<dbReference type="AlphaFoldDB" id="A0A1V4SHU3"/>
<dbReference type="GO" id="GO:0045493">
    <property type="term" value="P:xylan catabolic process"/>
    <property type="evidence" value="ECO:0007669"/>
    <property type="project" value="UniProtKB-KW"/>
</dbReference>
<reference evidence="5 6" key="1">
    <citation type="submission" date="2017-03" db="EMBL/GenBank/DDBJ databases">
        <title>Genome sequence of Clostridium hungatei DSM 14427.</title>
        <authorList>
            <person name="Poehlein A."/>
            <person name="Daniel R."/>
        </authorList>
    </citation>
    <scope>NUCLEOTIDE SEQUENCE [LARGE SCALE GENOMIC DNA]</scope>
    <source>
        <strain evidence="5 6">DSM 14427</strain>
    </source>
</reference>
<dbReference type="PANTHER" id="PTHR30535">
    <property type="entry name" value="VITAMIN B12-BINDING PROTEIN"/>
    <property type="match status" value="1"/>
</dbReference>
<feature type="domain" description="SLH" evidence="4">
    <location>
        <begin position="444"/>
        <end position="504"/>
    </location>
</feature>
<sequence length="632" mass="67706">MYRKIFKSISIFLAAALLAAMMAIPGIAAGEKSTTGDNVVRMSAAGAMSIVVEMLGANLSATSATCLNGTSMPQLFPTFAINNENPDPYLANFVNKRFPATVEGWNGSGPGTPVYDGTKTPPTSPVVSNQPDIVGGFSETSTPTLKALQAVYDVLYPGSKGQQLISPASAPLTTKDGIIAAVKNHAAAIETIMKEYNKTTRYSKKPTEIANEFAAFYNNNVETVQKLIKGAPLTTVVYIQSTGTGVYNVLAESSNDIFATYHIGIAGGKNVGKGSQMTGAQIEEANPDVIVTGSAALTSAVKADTSLAGTAAFDSGKIYTIPTGVYGWHLRSPESCLAPLWLGKILHPDKTASLNINTKVYNYYKDLYHYDTSPNAKQKLKDVVLNITGFSDGILEEAVSEVKSGTLVPYTVKDGKDIIIKLSAVSNNKMYYSGDSTTTYQYKDNKKSFKDISTHWAKDYIEFVAARELLGDTGGGNFSPNSQFTRGMLAAVLGKLCDAPVVKVEKSRFSDVPENKYYAPYIEWAVETGIMDGAANNKFGPDLPVSREEMAVIITNFAKAEDLIIKEIIGQPAVFSDESSINDLSKDSINTVQKAGIMSGKANNKFDPKGKITRAETAVILSKLITNVVVNE</sequence>
<feature type="domain" description="SLH" evidence="4">
    <location>
        <begin position="572"/>
        <end position="632"/>
    </location>
</feature>
<evidence type="ECO:0000256" key="3">
    <source>
        <dbReference type="SAM" id="SignalP"/>
    </source>
</evidence>
<keyword evidence="5" id="KW-0378">Hydrolase</keyword>
<dbReference type="EC" id="3.2.1.8" evidence="5"/>
<dbReference type="PANTHER" id="PTHR30535:SF34">
    <property type="entry name" value="MOLYBDATE-BINDING PROTEIN MOLA"/>
    <property type="match status" value="1"/>
</dbReference>
<feature type="domain" description="SLH" evidence="4">
    <location>
        <begin position="505"/>
        <end position="568"/>
    </location>
</feature>
<dbReference type="Gene3D" id="3.40.50.1980">
    <property type="entry name" value="Nitrogenase molybdenum iron protein domain"/>
    <property type="match status" value="1"/>
</dbReference>
<evidence type="ECO:0000256" key="2">
    <source>
        <dbReference type="ARBA" id="ARBA00022737"/>
    </source>
</evidence>
<proteinExistence type="inferred from homology"/>
<comment type="similarity">
    <text evidence="1">Belongs to the bacterial solute-binding protein 8 family.</text>
</comment>
<keyword evidence="3" id="KW-0732">Signal</keyword>
<keyword evidence="5" id="KW-0326">Glycosidase</keyword>
<dbReference type="InterPro" id="IPR050902">
    <property type="entry name" value="ABC_Transporter_SBP"/>
</dbReference>
<dbReference type="GO" id="GO:0031176">
    <property type="term" value="F:endo-1,4-beta-xylanase activity"/>
    <property type="evidence" value="ECO:0007669"/>
    <property type="project" value="UniProtKB-EC"/>
</dbReference>
<evidence type="ECO:0000313" key="6">
    <source>
        <dbReference type="Proteomes" id="UP000191554"/>
    </source>
</evidence>
<feature type="chain" id="PRO_5013002892" evidence="3">
    <location>
        <begin position="29"/>
        <end position="632"/>
    </location>
</feature>
<feature type="signal peptide" evidence="3">
    <location>
        <begin position="1"/>
        <end position="28"/>
    </location>
</feature>
<keyword evidence="2" id="KW-0677">Repeat</keyword>
<dbReference type="EMBL" id="MZGX01000024">
    <property type="protein sequence ID" value="OPX42807.1"/>
    <property type="molecule type" value="Genomic_DNA"/>
</dbReference>
<dbReference type="Proteomes" id="UP000191554">
    <property type="component" value="Unassembled WGS sequence"/>
</dbReference>
<keyword evidence="5" id="KW-0858">Xylan degradation</keyword>
<dbReference type="RefSeq" id="WP_080065730.1">
    <property type="nucleotide sequence ID" value="NZ_MZGX01000024.1"/>
</dbReference>
<comment type="caution">
    <text evidence="5">The sequence shown here is derived from an EMBL/GenBank/DDBJ whole genome shotgun (WGS) entry which is preliminary data.</text>
</comment>
<dbReference type="SUPFAM" id="SSF53807">
    <property type="entry name" value="Helical backbone' metal receptor"/>
    <property type="match status" value="1"/>
</dbReference>
<keyword evidence="6" id="KW-1185">Reference proteome</keyword>
<dbReference type="InterPro" id="IPR001119">
    <property type="entry name" value="SLH_dom"/>
</dbReference>
<gene>
    <name evidence="5" type="primary">xynA1_9</name>
    <name evidence="5" type="ORF">CLHUN_32910</name>
</gene>
<dbReference type="OrthoDB" id="9787830at2"/>
<evidence type="ECO:0000259" key="4">
    <source>
        <dbReference type="PROSITE" id="PS51272"/>
    </source>
</evidence>
<name>A0A1V4SHU3_RUMHU</name>
<keyword evidence="5" id="KW-0624">Polysaccharide degradation</keyword>
<dbReference type="PROSITE" id="PS51272">
    <property type="entry name" value="SLH"/>
    <property type="match status" value="3"/>
</dbReference>
<keyword evidence="5" id="KW-0119">Carbohydrate metabolism</keyword>
<dbReference type="STRING" id="48256.CLHUN_32910"/>
<dbReference type="Pfam" id="PF00395">
    <property type="entry name" value="SLH"/>
    <property type="match status" value="3"/>
</dbReference>
<organism evidence="5 6">
    <name type="scientific">Ruminiclostridium hungatei</name>
    <name type="common">Clostridium hungatei</name>
    <dbReference type="NCBI Taxonomy" id="48256"/>
    <lineage>
        <taxon>Bacteria</taxon>
        <taxon>Bacillati</taxon>
        <taxon>Bacillota</taxon>
        <taxon>Clostridia</taxon>
        <taxon>Eubacteriales</taxon>
        <taxon>Oscillospiraceae</taxon>
        <taxon>Ruminiclostridium</taxon>
    </lineage>
</organism>
<evidence type="ECO:0000313" key="5">
    <source>
        <dbReference type="EMBL" id="OPX42807.1"/>
    </source>
</evidence>
<protein>
    <submittedName>
        <fullName evidence="5">Endo-1,4-beta-xylanase A</fullName>
        <ecNumber evidence="5">3.2.1.8</ecNumber>
    </submittedName>
</protein>
<evidence type="ECO:0000256" key="1">
    <source>
        <dbReference type="ARBA" id="ARBA00008814"/>
    </source>
</evidence>